<dbReference type="OrthoDB" id="7619358at2"/>
<evidence type="ECO:0000256" key="6">
    <source>
        <dbReference type="ARBA" id="ARBA00022692"/>
    </source>
</evidence>
<keyword evidence="11" id="KW-0966">Cell projection</keyword>
<keyword evidence="10" id="KW-0997">Cell inner membrane</keyword>
<keyword evidence="7 10" id="KW-0283">Flagellar rotation</keyword>
<comment type="subcellular location">
    <subcellularLocation>
        <location evidence="10">Cell inner membrane</location>
    </subcellularLocation>
    <subcellularLocation>
        <location evidence="2">Cell membrane</location>
        <topology evidence="2">Single-pass membrane protein</topology>
    </subcellularLocation>
</comment>
<dbReference type="Pfam" id="PF03748">
    <property type="entry name" value="FliL"/>
    <property type="match status" value="1"/>
</dbReference>
<feature type="transmembrane region" description="Helical" evidence="10">
    <location>
        <begin position="18"/>
        <end position="37"/>
    </location>
</feature>
<evidence type="ECO:0000256" key="4">
    <source>
        <dbReference type="ARBA" id="ARBA00022475"/>
    </source>
</evidence>
<dbReference type="GO" id="GO:0006935">
    <property type="term" value="P:chemotaxis"/>
    <property type="evidence" value="ECO:0007669"/>
    <property type="project" value="UniProtKB-KW"/>
</dbReference>
<evidence type="ECO:0000256" key="7">
    <source>
        <dbReference type="ARBA" id="ARBA00022779"/>
    </source>
</evidence>
<comment type="similarity">
    <text evidence="3 10">Belongs to the FliL family.</text>
</comment>
<dbReference type="GO" id="GO:0009425">
    <property type="term" value="C:bacterial-type flagellum basal body"/>
    <property type="evidence" value="ECO:0007669"/>
    <property type="project" value="InterPro"/>
</dbReference>
<comment type="function">
    <text evidence="1 10">Controls the rotational direction of flagella during chemotaxis.</text>
</comment>
<reference evidence="11 12" key="1">
    <citation type="submission" date="2016-11" db="EMBL/GenBank/DDBJ databases">
        <authorList>
            <person name="Varghese N."/>
            <person name="Submissions S."/>
        </authorList>
    </citation>
    <scope>NUCLEOTIDE SEQUENCE [LARGE SCALE GENOMIC DNA]</scope>
    <source>
        <strain evidence="11 12">DSM 29620</strain>
    </source>
</reference>
<keyword evidence="6 10" id="KW-0812">Transmembrane</keyword>
<protein>
    <recommendedName>
        <fullName evidence="10">Flagellar protein FliL</fullName>
    </recommendedName>
</protein>
<dbReference type="AlphaFoldDB" id="A0A1H0EEJ5"/>
<evidence type="ECO:0000313" key="11">
    <source>
        <dbReference type="EMBL" id="SHK53852.1"/>
    </source>
</evidence>
<proteinExistence type="inferred from homology"/>
<dbReference type="EMBL" id="FQZZ01000006">
    <property type="protein sequence ID" value="SHK53852.1"/>
    <property type="molecule type" value="Genomic_DNA"/>
</dbReference>
<dbReference type="InterPro" id="IPR005503">
    <property type="entry name" value="FliL"/>
</dbReference>
<keyword evidence="11" id="KW-0969">Cilium</keyword>
<organism evidence="11 12">
    <name type="scientific">Lutimaribacter pacificus</name>
    <dbReference type="NCBI Taxonomy" id="391948"/>
    <lineage>
        <taxon>Bacteria</taxon>
        <taxon>Pseudomonadati</taxon>
        <taxon>Pseudomonadota</taxon>
        <taxon>Alphaproteobacteria</taxon>
        <taxon>Rhodobacterales</taxon>
        <taxon>Roseobacteraceae</taxon>
        <taxon>Lutimaribacter</taxon>
    </lineage>
</organism>
<evidence type="ECO:0000256" key="10">
    <source>
        <dbReference type="RuleBase" id="RU364125"/>
    </source>
</evidence>
<sequence>MTDATAAPDTPKPSKLPLILGVTLALLGGGGGFYAVYSGMILGGESHLPVTADAHEHGGHGEGDAGHDSELAIAPAPLGDVVFVPLDPLVISLAPTSHSRHLKFRAQLEVVTGAEAEVQALSPRVIDVLNSYLRAIEPADLENPAILARLRAQMLRRVQVVAGADRVRDLLIMEFVLN</sequence>
<dbReference type="GO" id="GO:0071973">
    <property type="term" value="P:bacterial-type flagellum-dependent cell motility"/>
    <property type="evidence" value="ECO:0007669"/>
    <property type="project" value="InterPro"/>
</dbReference>
<keyword evidence="5 10" id="KW-0145">Chemotaxis</keyword>
<dbReference type="Proteomes" id="UP000324252">
    <property type="component" value="Unassembled WGS sequence"/>
</dbReference>
<evidence type="ECO:0000313" key="12">
    <source>
        <dbReference type="Proteomes" id="UP000324252"/>
    </source>
</evidence>
<evidence type="ECO:0000256" key="2">
    <source>
        <dbReference type="ARBA" id="ARBA00004162"/>
    </source>
</evidence>
<evidence type="ECO:0000256" key="8">
    <source>
        <dbReference type="ARBA" id="ARBA00022989"/>
    </source>
</evidence>
<dbReference type="GO" id="GO:0005886">
    <property type="term" value="C:plasma membrane"/>
    <property type="evidence" value="ECO:0007669"/>
    <property type="project" value="UniProtKB-SubCell"/>
</dbReference>
<evidence type="ECO:0000256" key="1">
    <source>
        <dbReference type="ARBA" id="ARBA00002254"/>
    </source>
</evidence>
<gene>
    <name evidence="11" type="ORF">SAMN05444142_106108</name>
</gene>
<keyword evidence="11" id="KW-0282">Flagellum</keyword>
<keyword evidence="8 10" id="KW-1133">Transmembrane helix</keyword>
<keyword evidence="4" id="KW-1003">Cell membrane</keyword>
<evidence type="ECO:0000256" key="9">
    <source>
        <dbReference type="ARBA" id="ARBA00023136"/>
    </source>
</evidence>
<keyword evidence="9 10" id="KW-0472">Membrane</keyword>
<evidence type="ECO:0000256" key="5">
    <source>
        <dbReference type="ARBA" id="ARBA00022500"/>
    </source>
</evidence>
<accession>A0A1H0EEJ5</accession>
<name>A0A1H0EEJ5_9RHOB</name>
<evidence type="ECO:0000256" key="3">
    <source>
        <dbReference type="ARBA" id="ARBA00008281"/>
    </source>
</evidence>
<dbReference type="RefSeq" id="WP_149787302.1">
    <property type="nucleotide sequence ID" value="NZ_FNIO01000002.1"/>
</dbReference>
<keyword evidence="12" id="KW-1185">Reference proteome</keyword>